<dbReference type="SMART" id="SM00516">
    <property type="entry name" value="SEC14"/>
    <property type="match status" value="1"/>
</dbReference>
<gene>
    <name evidence="2" type="ORF">ODALV1_LOCUS110</name>
</gene>
<dbReference type="EMBL" id="CAXLJM020000001">
    <property type="protein sequence ID" value="CAL8068100.1"/>
    <property type="molecule type" value="Genomic_DNA"/>
</dbReference>
<reference evidence="2 3" key="1">
    <citation type="submission" date="2024-08" db="EMBL/GenBank/DDBJ databases">
        <authorList>
            <person name="Cucini C."/>
            <person name="Frati F."/>
        </authorList>
    </citation>
    <scope>NUCLEOTIDE SEQUENCE [LARGE SCALE GENOMIC DNA]</scope>
</reference>
<dbReference type="InterPro" id="IPR036273">
    <property type="entry name" value="CRAL/TRIO_N_dom_sf"/>
</dbReference>
<dbReference type="SUPFAM" id="SSF52087">
    <property type="entry name" value="CRAL/TRIO domain"/>
    <property type="match status" value="1"/>
</dbReference>
<accession>A0ABP1PHN3</accession>
<dbReference type="Proteomes" id="UP001642540">
    <property type="component" value="Unassembled WGS sequence"/>
</dbReference>
<dbReference type="PANTHER" id="PTHR23324:SF87">
    <property type="entry name" value="CRAL-TRIO DOMAIN-CONTAINING PROTEIN C34C12.6"/>
    <property type="match status" value="1"/>
</dbReference>
<comment type="caution">
    <text evidence="2">The sequence shown here is derived from an EMBL/GenBank/DDBJ whole genome shotgun (WGS) entry which is preliminary data.</text>
</comment>
<dbReference type="InterPro" id="IPR051064">
    <property type="entry name" value="SEC14/CRAL-TRIO_domain"/>
</dbReference>
<organism evidence="2 3">
    <name type="scientific">Orchesella dallaii</name>
    <dbReference type="NCBI Taxonomy" id="48710"/>
    <lineage>
        <taxon>Eukaryota</taxon>
        <taxon>Metazoa</taxon>
        <taxon>Ecdysozoa</taxon>
        <taxon>Arthropoda</taxon>
        <taxon>Hexapoda</taxon>
        <taxon>Collembola</taxon>
        <taxon>Entomobryomorpha</taxon>
        <taxon>Entomobryoidea</taxon>
        <taxon>Orchesellidae</taxon>
        <taxon>Orchesellinae</taxon>
        <taxon>Orchesella</taxon>
    </lineage>
</organism>
<evidence type="ECO:0000313" key="3">
    <source>
        <dbReference type="Proteomes" id="UP001642540"/>
    </source>
</evidence>
<protein>
    <recommendedName>
        <fullName evidence="1">CRAL-TRIO domain-containing protein</fullName>
    </recommendedName>
</protein>
<dbReference type="PROSITE" id="PS50191">
    <property type="entry name" value="CRAL_TRIO"/>
    <property type="match status" value="1"/>
</dbReference>
<proteinExistence type="predicted"/>
<keyword evidence="3" id="KW-1185">Reference proteome</keyword>
<dbReference type="PANTHER" id="PTHR23324">
    <property type="entry name" value="SEC14 RELATED PROTEIN"/>
    <property type="match status" value="1"/>
</dbReference>
<sequence>MYRLFPLFISFFSVSRMNTSRNCSLKLLATVILIVLISKCECTIVEEDLKITQSQKETLDKFRARMSPIVPHAYMRDNIYLIRWLRAKNFNLKDAELFLRENLKWRKSTGMDKIHSEDYSKAVLEFPIYVDAVDKNGAPVITCLLGVHDIRQAHLTGRAPMFLRFVDKIMDEAEMKVRNAQLEGKNVTRFQFVINLDGFNLVQHGCPNCVVGTLSFLSSYENHFPWLTDKIVIINAPPNIQAILQALRSAITDRTRRQIKIFGTDKNEWQKYLLSFIDKDQLTEDFGGTLVRHN</sequence>
<dbReference type="SUPFAM" id="SSF46938">
    <property type="entry name" value="CRAL/TRIO N-terminal domain"/>
    <property type="match status" value="1"/>
</dbReference>
<feature type="domain" description="CRAL-TRIO" evidence="1">
    <location>
        <begin position="116"/>
        <end position="294"/>
    </location>
</feature>
<dbReference type="InterPro" id="IPR001251">
    <property type="entry name" value="CRAL-TRIO_dom"/>
</dbReference>
<evidence type="ECO:0000259" key="1">
    <source>
        <dbReference type="PROSITE" id="PS50191"/>
    </source>
</evidence>
<name>A0ABP1PHN3_9HEXA</name>
<dbReference type="Pfam" id="PF00650">
    <property type="entry name" value="CRAL_TRIO"/>
    <property type="match status" value="1"/>
</dbReference>
<dbReference type="InterPro" id="IPR036865">
    <property type="entry name" value="CRAL-TRIO_dom_sf"/>
</dbReference>
<dbReference type="CDD" id="cd00170">
    <property type="entry name" value="SEC14"/>
    <property type="match status" value="1"/>
</dbReference>
<evidence type="ECO:0000313" key="2">
    <source>
        <dbReference type="EMBL" id="CAL8068100.1"/>
    </source>
</evidence>
<dbReference type="Gene3D" id="3.40.525.10">
    <property type="entry name" value="CRAL-TRIO lipid binding domain"/>
    <property type="match status" value="1"/>
</dbReference>